<gene>
    <name evidence="8" type="primary">vsr</name>
    <name evidence="8" type="ORF">GFH48_14425</name>
</gene>
<proteinExistence type="inferred from homology"/>
<keyword evidence="2 8" id="KW-0255">Endonuclease</keyword>
<dbReference type="EMBL" id="CP045643">
    <property type="protein sequence ID" value="QFZ74292.1"/>
    <property type="molecule type" value="Genomic_DNA"/>
</dbReference>
<evidence type="ECO:0000256" key="1">
    <source>
        <dbReference type="ARBA" id="ARBA00022722"/>
    </source>
</evidence>
<feature type="region of interest" description="Disordered" evidence="7">
    <location>
        <begin position="1"/>
        <end position="30"/>
    </location>
</feature>
<feature type="compositionally biased region" description="Basic and acidic residues" evidence="7">
    <location>
        <begin position="11"/>
        <end position="23"/>
    </location>
</feature>
<dbReference type="GO" id="GO:0006298">
    <property type="term" value="P:mismatch repair"/>
    <property type="evidence" value="ECO:0007669"/>
    <property type="project" value="InterPro"/>
</dbReference>
<keyword evidence="1" id="KW-0540">Nuclease</keyword>
<protein>
    <submittedName>
        <fullName evidence="8">DNA mismatch endonuclease Vsr</fullName>
    </submittedName>
</protein>
<keyword evidence="9" id="KW-1185">Reference proteome</keyword>
<comment type="similarity">
    <text evidence="6">Belongs to the Vsr family.</text>
</comment>
<dbReference type="Pfam" id="PF03852">
    <property type="entry name" value="Vsr"/>
    <property type="match status" value="1"/>
</dbReference>
<evidence type="ECO:0000256" key="6">
    <source>
        <dbReference type="ARBA" id="ARBA00029466"/>
    </source>
</evidence>
<dbReference type="Proteomes" id="UP000326179">
    <property type="component" value="Chromosome"/>
</dbReference>
<evidence type="ECO:0000256" key="3">
    <source>
        <dbReference type="ARBA" id="ARBA00022763"/>
    </source>
</evidence>
<dbReference type="AlphaFoldDB" id="A0A5Q0LB23"/>
<keyword evidence="3" id="KW-0227">DNA damage</keyword>
<evidence type="ECO:0000256" key="4">
    <source>
        <dbReference type="ARBA" id="ARBA00022801"/>
    </source>
</evidence>
<sequence>MTKAGEVGQEGWREEGPPPDRAWRGKPGRGRTALAAEQDKAAGGREGRHVDLGGGSYALASVALKLFPRTRRIRAYLRWSDAGRTVTRYICEVCEDTRARNLAAAWERARERKLVGERAVPAGSWASSSAVRDSMRGNRGRDTAPELALRSLVHQRGLRYRVSTRPVPSLRRTADLVFTRARVAVFVDGCFWHGCPEHLRPAATNSEFWRKKIAANQARDAETDRLLALEGWDVLRFWEHDDTAQAAERVVELVRGKNTTTGSGSS</sequence>
<reference evidence="8 9" key="1">
    <citation type="submission" date="2019-10" db="EMBL/GenBank/DDBJ databases">
        <title>A novel species.</title>
        <authorList>
            <person name="Gao J."/>
        </authorList>
    </citation>
    <scope>NUCLEOTIDE SEQUENCE [LARGE SCALE GENOMIC DNA]</scope>
    <source>
        <strain evidence="8 9">QMT-28</strain>
    </source>
</reference>
<dbReference type="CDD" id="cd00221">
    <property type="entry name" value="Vsr"/>
    <property type="match status" value="1"/>
</dbReference>
<evidence type="ECO:0000313" key="9">
    <source>
        <dbReference type="Proteomes" id="UP000326179"/>
    </source>
</evidence>
<dbReference type="KEGG" id="sfy:GFH48_14425"/>
<dbReference type="InterPro" id="IPR004603">
    <property type="entry name" value="DNA_mismatch_endonuc_vsr"/>
</dbReference>
<keyword evidence="4" id="KW-0378">Hydrolase</keyword>
<evidence type="ECO:0000256" key="7">
    <source>
        <dbReference type="SAM" id="MobiDB-lite"/>
    </source>
</evidence>
<dbReference type="InterPro" id="IPR011335">
    <property type="entry name" value="Restrct_endonuc-II-like"/>
</dbReference>
<keyword evidence="5" id="KW-0234">DNA repair</keyword>
<organism evidence="8 9">
    <name type="scientific">Streptomyces fagopyri</name>
    <dbReference type="NCBI Taxonomy" id="2662397"/>
    <lineage>
        <taxon>Bacteria</taxon>
        <taxon>Bacillati</taxon>
        <taxon>Actinomycetota</taxon>
        <taxon>Actinomycetes</taxon>
        <taxon>Kitasatosporales</taxon>
        <taxon>Streptomycetaceae</taxon>
        <taxon>Streptomyces</taxon>
    </lineage>
</organism>
<evidence type="ECO:0000256" key="5">
    <source>
        <dbReference type="ARBA" id="ARBA00023204"/>
    </source>
</evidence>
<name>A0A5Q0LB23_9ACTN</name>
<evidence type="ECO:0000256" key="2">
    <source>
        <dbReference type="ARBA" id="ARBA00022759"/>
    </source>
</evidence>
<dbReference type="GO" id="GO:0004519">
    <property type="term" value="F:endonuclease activity"/>
    <property type="evidence" value="ECO:0007669"/>
    <property type="project" value="UniProtKB-KW"/>
</dbReference>
<dbReference type="GO" id="GO:0016787">
    <property type="term" value="F:hydrolase activity"/>
    <property type="evidence" value="ECO:0007669"/>
    <property type="project" value="UniProtKB-KW"/>
</dbReference>
<dbReference type="Gene3D" id="3.40.960.10">
    <property type="entry name" value="VSR Endonuclease"/>
    <property type="match status" value="1"/>
</dbReference>
<dbReference type="SUPFAM" id="SSF52980">
    <property type="entry name" value="Restriction endonuclease-like"/>
    <property type="match status" value="1"/>
</dbReference>
<evidence type="ECO:0000313" key="8">
    <source>
        <dbReference type="EMBL" id="QFZ74292.1"/>
    </source>
</evidence>
<dbReference type="NCBIfam" id="TIGR00632">
    <property type="entry name" value="vsr"/>
    <property type="match status" value="1"/>
</dbReference>
<accession>A0A5Q0LB23</accession>